<accession>A0A7W3T7V8</accession>
<dbReference type="InterPro" id="IPR053141">
    <property type="entry name" value="Mycobact_SerProt_Inhib_Rv3364c"/>
</dbReference>
<dbReference type="SUPFAM" id="SSF103196">
    <property type="entry name" value="Roadblock/LC7 domain"/>
    <property type="match status" value="1"/>
</dbReference>
<keyword evidence="3" id="KW-1185">Reference proteome</keyword>
<evidence type="ECO:0000313" key="3">
    <source>
        <dbReference type="Proteomes" id="UP000530234"/>
    </source>
</evidence>
<dbReference type="PANTHER" id="PTHR36222:SF1">
    <property type="entry name" value="SERINE PROTEASE INHIBITOR RV3364C"/>
    <property type="match status" value="1"/>
</dbReference>
<dbReference type="PANTHER" id="PTHR36222">
    <property type="entry name" value="SERINE PROTEASE INHIBITOR RV3364C"/>
    <property type="match status" value="1"/>
</dbReference>
<evidence type="ECO:0000313" key="2">
    <source>
        <dbReference type="EMBL" id="MBB0232590.1"/>
    </source>
</evidence>
<dbReference type="AlphaFoldDB" id="A0A7W3T7V8"/>
<organism evidence="2 3">
    <name type="scientific">Streptomyces calidiresistens</name>
    <dbReference type="NCBI Taxonomy" id="1485586"/>
    <lineage>
        <taxon>Bacteria</taxon>
        <taxon>Bacillati</taxon>
        <taxon>Actinomycetota</taxon>
        <taxon>Actinomycetes</taxon>
        <taxon>Kitasatosporales</taxon>
        <taxon>Streptomycetaceae</taxon>
        <taxon>Streptomyces</taxon>
    </lineage>
</organism>
<dbReference type="SMART" id="SM00960">
    <property type="entry name" value="Robl_LC7"/>
    <property type="match status" value="1"/>
</dbReference>
<evidence type="ECO:0000259" key="1">
    <source>
        <dbReference type="SMART" id="SM00960"/>
    </source>
</evidence>
<dbReference type="RefSeq" id="WP_182667116.1">
    <property type="nucleotide sequence ID" value="NZ_VKHS01001027.1"/>
</dbReference>
<dbReference type="EMBL" id="VKHS01001027">
    <property type="protein sequence ID" value="MBB0232590.1"/>
    <property type="molecule type" value="Genomic_DNA"/>
</dbReference>
<gene>
    <name evidence="2" type="ORF">FOE67_24675</name>
</gene>
<dbReference type="Gene3D" id="3.30.450.30">
    <property type="entry name" value="Dynein light chain 2a, cytoplasmic"/>
    <property type="match status" value="1"/>
</dbReference>
<feature type="domain" description="Roadblock/LAMTOR2" evidence="1">
    <location>
        <begin position="7"/>
        <end position="98"/>
    </location>
</feature>
<comment type="caution">
    <text evidence="2">The sequence shown here is derived from an EMBL/GenBank/DDBJ whole genome shotgun (WGS) entry which is preliminary data.</text>
</comment>
<protein>
    <submittedName>
        <fullName evidence="2">Roadblock/LC7 domain-containing protein</fullName>
    </submittedName>
</protein>
<dbReference type="Pfam" id="PF03259">
    <property type="entry name" value="Robl_LC7"/>
    <property type="match status" value="1"/>
</dbReference>
<name>A0A7W3T7V8_9ACTN</name>
<sequence>MTSENLRWMLNQLADREGVRDVVLASSDGLPRACSQGLDRDDLDRFAAGLSAVCSTGAALGELVSDSPADWRQTMIEFERGLLLLVRGAENSLLGVIIESGSEVEQVAYHAHELASQMGQALTTAPRRADQQ</sequence>
<proteinExistence type="predicted"/>
<dbReference type="Proteomes" id="UP000530234">
    <property type="component" value="Unassembled WGS sequence"/>
</dbReference>
<dbReference type="InterPro" id="IPR004942">
    <property type="entry name" value="Roadblock/LAMTOR2_dom"/>
</dbReference>
<reference evidence="3" key="1">
    <citation type="submission" date="2019-10" db="EMBL/GenBank/DDBJ databases">
        <title>Streptomyces sp. nov., a novel actinobacterium isolated from alkaline environment.</title>
        <authorList>
            <person name="Golinska P."/>
        </authorList>
    </citation>
    <scope>NUCLEOTIDE SEQUENCE [LARGE SCALE GENOMIC DNA]</scope>
    <source>
        <strain evidence="3">DSM 42108</strain>
    </source>
</reference>